<dbReference type="EMBL" id="UATH01000001">
    <property type="protein sequence ID" value="SPY08933.1"/>
    <property type="molecule type" value="Genomic_DNA"/>
</dbReference>
<sequence>MIIHMVLFKFEDTLPADFDATVAYHCEQIRQHCEGVMLFDLKKNFSDRSGGFNYALSSIFADMESLDNYQPHPVHQAFKSYLDNFRGERVVYDGQLAEDCVVKSL</sequence>
<dbReference type="AlphaFoldDB" id="A0A2X1UYY7"/>
<proteinExistence type="predicted"/>
<evidence type="ECO:0000313" key="2">
    <source>
        <dbReference type="EMBL" id="SPY08933.1"/>
    </source>
</evidence>
<organism evidence="2 3">
    <name type="scientific">Oligella urethralis</name>
    <dbReference type="NCBI Taxonomy" id="90245"/>
    <lineage>
        <taxon>Bacteria</taxon>
        <taxon>Pseudomonadati</taxon>
        <taxon>Pseudomonadota</taxon>
        <taxon>Betaproteobacteria</taxon>
        <taxon>Burkholderiales</taxon>
        <taxon>Alcaligenaceae</taxon>
        <taxon>Oligella</taxon>
    </lineage>
</organism>
<dbReference type="Gene3D" id="3.30.70.100">
    <property type="match status" value="1"/>
</dbReference>
<name>A0A2X1UYY7_9BURK</name>
<feature type="domain" description="Stress-response A/B barrel" evidence="1">
    <location>
        <begin position="2"/>
        <end position="94"/>
    </location>
</feature>
<accession>A0A2X1UYY7</accession>
<dbReference type="PROSITE" id="PS51502">
    <property type="entry name" value="S_R_A_B_BARREL"/>
    <property type="match status" value="1"/>
</dbReference>
<dbReference type="SUPFAM" id="SSF54909">
    <property type="entry name" value="Dimeric alpha+beta barrel"/>
    <property type="match status" value="1"/>
</dbReference>
<dbReference type="Proteomes" id="UP000250242">
    <property type="component" value="Unassembled WGS sequence"/>
</dbReference>
<gene>
    <name evidence="2" type="ORF">NCTC11009_02175</name>
</gene>
<dbReference type="Pfam" id="PF07876">
    <property type="entry name" value="Dabb"/>
    <property type="match status" value="1"/>
</dbReference>
<protein>
    <submittedName>
        <fullName evidence="2">Stress responsive A/B Barrel Domain</fullName>
    </submittedName>
</protein>
<evidence type="ECO:0000313" key="3">
    <source>
        <dbReference type="Proteomes" id="UP000250242"/>
    </source>
</evidence>
<dbReference type="SMART" id="SM00886">
    <property type="entry name" value="Dabb"/>
    <property type="match status" value="1"/>
</dbReference>
<reference evidence="2 3" key="1">
    <citation type="submission" date="2018-06" db="EMBL/GenBank/DDBJ databases">
        <authorList>
            <consortium name="Pathogen Informatics"/>
            <person name="Doyle S."/>
        </authorList>
    </citation>
    <scope>NUCLEOTIDE SEQUENCE [LARGE SCALE GENOMIC DNA]</scope>
    <source>
        <strain evidence="2 3">NCTC11009</strain>
    </source>
</reference>
<dbReference type="InterPro" id="IPR011008">
    <property type="entry name" value="Dimeric_a/b-barrel"/>
</dbReference>
<dbReference type="RefSeq" id="WP_113062868.1">
    <property type="nucleotide sequence ID" value="NZ_JASOCU010000003.1"/>
</dbReference>
<evidence type="ECO:0000259" key="1">
    <source>
        <dbReference type="PROSITE" id="PS51502"/>
    </source>
</evidence>
<dbReference type="InterPro" id="IPR013097">
    <property type="entry name" value="Dabb"/>
</dbReference>